<keyword evidence="5" id="KW-1185">Reference proteome</keyword>
<dbReference type="PANTHER" id="PTHR43333">
    <property type="entry name" value="2-HACID_DH_C DOMAIN-CONTAINING PROTEIN"/>
    <property type="match status" value="1"/>
</dbReference>
<dbReference type="EMBL" id="JAEMUH010000010">
    <property type="protein sequence ID" value="MBJ7551349.1"/>
    <property type="molecule type" value="Genomic_DNA"/>
</dbReference>
<organism evidence="4 5">
    <name type="scientific">Marinomonas ostreistagni</name>
    <dbReference type="NCBI Taxonomy" id="359209"/>
    <lineage>
        <taxon>Bacteria</taxon>
        <taxon>Pseudomonadati</taxon>
        <taxon>Pseudomonadota</taxon>
        <taxon>Gammaproteobacteria</taxon>
        <taxon>Oceanospirillales</taxon>
        <taxon>Oceanospirillaceae</taxon>
        <taxon>Marinomonas</taxon>
    </lineage>
</organism>
<name>A0ABS0ZCE9_9GAMM</name>
<dbReference type="Pfam" id="PF02826">
    <property type="entry name" value="2-Hacid_dh_C"/>
    <property type="match status" value="1"/>
</dbReference>
<comment type="caution">
    <text evidence="4">The sequence shown here is derived from an EMBL/GenBank/DDBJ whole genome shotgun (WGS) entry which is preliminary data.</text>
</comment>
<keyword evidence="2" id="KW-0520">NAD</keyword>
<dbReference type="InterPro" id="IPR036291">
    <property type="entry name" value="NAD(P)-bd_dom_sf"/>
</dbReference>
<feature type="domain" description="D-isomer specific 2-hydroxyacid dehydrogenase NAD-binding" evidence="3">
    <location>
        <begin position="110"/>
        <end position="280"/>
    </location>
</feature>
<proteinExistence type="predicted"/>
<dbReference type="Gene3D" id="3.40.50.720">
    <property type="entry name" value="NAD(P)-binding Rossmann-like Domain"/>
    <property type="match status" value="2"/>
</dbReference>
<dbReference type="CDD" id="cd12164">
    <property type="entry name" value="GDH_like_2"/>
    <property type="match status" value="1"/>
</dbReference>
<dbReference type="PANTHER" id="PTHR43333:SF1">
    <property type="entry name" value="D-ISOMER SPECIFIC 2-HYDROXYACID DEHYDROGENASE NAD-BINDING DOMAIN-CONTAINING PROTEIN"/>
    <property type="match status" value="1"/>
</dbReference>
<evidence type="ECO:0000313" key="5">
    <source>
        <dbReference type="Proteomes" id="UP000598488"/>
    </source>
</evidence>
<accession>A0ABS0ZCE9</accession>
<gene>
    <name evidence="4" type="ORF">JHD44_11710</name>
</gene>
<evidence type="ECO:0000256" key="2">
    <source>
        <dbReference type="ARBA" id="ARBA00023027"/>
    </source>
</evidence>
<reference evidence="4 5" key="1">
    <citation type="submission" date="2020-12" db="EMBL/GenBank/DDBJ databases">
        <title>Comparative genome analysis of fungal antagonists Marinomonas ostreistagni 398 and M. spartinae 468.</title>
        <authorList>
            <person name="Fields J.L."/>
            <person name="Mavrodi O.V."/>
            <person name="Biber P.D."/>
            <person name="Indest K.J."/>
            <person name="Mavrodi D.V."/>
        </authorList>
    </citation>
    <scope>NUCLEOTIDE SEQUENCE [LARGE SCALE GENOMIC DNA]</scope>
    <source>
        <strain evidence="4 5">USM7</strain>
    </source>
</reference>
<keyword evidence="1" id="KW-0560">Oxidoreductase</keyword>
<dbReference type="Proteomes" id="UP000598488">
    <property type="component" value="Unassembled WGS sequence"/>
</dbReference>
<sequence length="315" mass="35180">MLKSTIPFVSSLDKAEEQLWLDMLSSSLPDELILPLSMMSEHEKENSDIAVIANPDPNQLKLLPNLVWVHSVWAGVEKLLQADVAPNFSIVRLIDPELSRTMSEAVLAWSLYLHRNMPDYKAQQSKAVWKPLPYVSAKQRTIGVLGLGELGAQSAKRLIDFGFSVVGWSRSAKSISGMNCYDGEQGLEKVLNQSDILVCLLPQTPETEGLLSYENLAKLKPGAQIINFARGKILDEDALMYELNVGRIHHAVLDVFQHEPLPRSHPFWTHPNITVLPHISAPTTPQSAVEIVAQNIRNYRHLNMLPPTVNIQLGY</sequence>
<evidence type="ECO:0000256" key="1">
    <source>
        <dbReference type="ARBA" id="ARBA00023002"/>
    </source>
</evidence>
<protein>
    <submittedName>
        <fullName evidence="4">Glyoxylate/hydroxypyruvate reductase A</fullName>
    </submittedName>
</protein>
<evidence type="ECO:0000259" key="3">
    <source>
        <dbReference type="Pfam" id="PF02826"/>
    </source>
</evidence>
<dbReference type="InterPro" id="IPR006140">
    <property type="entry name" value="D-isomer_DH_NAD-bd"/>
</dbReference>
<evidence type="ECO:0000313" key="4">
    <source>
        <dbReference type="EMBL" id="MBJ7551349.1"/>
    </source>
</evidence>
<dbReference type="RefSeq" id="WP_199462927.1">
    <property type="nucleotide sequence ID" value="NZ_JAEMUH010000010.1"/>
</dbReference>
<dbReference type="SUPFAM" id="SSF51735">
    <property type="entry name" value="NAD(P)-binding Rossmann-fold domains"/>
    <property type="match status" value="1"/>
</dbReference>